<feature type="region of interest" description="Disordered" evidence="1">
    <location>
        <begin position="1"/>
        <end position="35"/>
    </location>
</feature>
<evidence type="ECO:0000256" key="1">
    <source>
        <dbReference type="SAM" id="MobiDB-lite"/>
    </source>
</evidence>
<feature type="compositionally biased region" description="Low complexity" evidence="1">
    <location>
        <begin position="391"/>
        <end position="403"/>
    </location>
</feature>
<comment type="caution">
    <text evidence="2">The sequence shown here is derived from an EMBL/GenBank/DDBJ whole genome shotgun (WGS) entry which is preliminary data.</text>
</comment>
<organism evidence="2 3">
    <name type="scientific">Massariosphaeria phaeospora</name>
    <dbReference type="NCBI Taxonomy" id="100035"/>
    <lineage>
        <taxon>Eukaryota</taxon>
        <taxon>Fungi</taxon>
        <taxon>Dikarya</taxon>
        <taxon>Ascomycota</taxon>
        <taxon>Pezizomycotina</taxon>
        <taxon>Dothideomycetes</taxon>
        <taxon>Pleosporomycetidae</taxon>
        <taxon>Pleosporales</taxon>
        <taxon>Pleosporales incertae sedis</taxon>
        <taxon>Massariosphaeria</taxon>
    </lineage>
</organism>
<feature type="compositionally biased region" description="Polar residues" evidence="1">
    <location>
        <begin position="368"/>
        <end position="385"/>
    </location>
</feature>
<sequence length="455" mass="50690">MPAERRTTMPVKPLKTERTHEENQERAYIAASRRSDRSLEARIESARRASEIHKRRTGRALRVTEQDVVNEEMYEEEDDDIPSQYQRLSAHLQTSSLMFNRKLQDYIATQHGVRNMFLSQYQPPRPFSLGNQYQQNQPQYVNQHGFFGQGMLPPQTQSPSQPMFNQPSQPLSPQGFQPQLPHSHRQAPYAIPPRQQLHQRAASIAAPQHLANARPSMNPVGAAVTAPDADAARRMSLPQQSSQQHSYQAADGGPQRLPLSRSTTSQSINQQTTSPRLVPSTATTPVSAHGTPQSPSEGAENPPQPYFSFNPATNSQVLNTNPLTFTLPPESQQFVGNALDFDPNTAIFMAGSDNLPQYYPTYTYNPNLSPKSSRPDCMSQTQAPNQGLKVDTTSDSASLSTPSSAMNGAMYQDDSIFSNQGYDQGFFDHAHGPDMGQGNSYSLEEYDENQFLQFD</sequence>
<feature type="region of interest" description="Disordered" evidence="1">
    <location>
        <begin position="233"/>
        <end position="315"/>
    </location>
</feature>
<feature type="compositionally biased region" description="Low complexity" evidence="1">
    <location>
        <begin position="262"/>
        <end position="274"/>
    </location>
</feature>
<protein>
    <submittedName>
        <fullName evidence="2">Uncharacterized protein</fullName>
    </submittedName>
</protein>
<name>A0A7C8I2C9_9PLEO</name>
<feature type="compositionally biased region" description="Polar residues" evidence="1">
    <location>
        <begin position="154"/>
        <end position="177"/>
    </location>
</feature>
<dbReference type="Proteomes" id="UP000481861">
    <property type="component" value="Unassembled WGS sequence"/>
</dbReference>
<feature type="region of interest" description="Disordered" evidence="1">
    <location>
        <begin position="367"/>
        <end position="403"/>
    </location>
</feature>
<feature type="compositionally biased region" description="Polar residues" evidence="1">
    <location>
        <begin position="280"/>
        <end position="296"/>
    </location>
</feature>
<dbReference type="OrthoDB" id="5397087at2759"/>
<feature type="region of interest" description="Disordered" evidence="1">
    <location>
        <begin position="148"/>
        <end position="186"/>
    </location>
</feature>
<evidence type="ECO:0000313" key="2">
    <source>
        <dbReference type="EMBL" id="KAF2869029.1"/>
    </source>
</evidence>
<keyword evidence="3" id="KW-1185">Reference proteome</keyword>
<dbReference type="EMBL" id="JAADJZ010000017">
    <property type="protein sequence ID" value="KAF2869029.1"/>
    <property type="molecule type" value="Genomic_DNA"/>
</dbReference>
<feature type="compositionally biased region" description="Low complexity" evidence="1">
    <location>
        <begin position="239"/>
        <end position="248"/>
    </location>
</feature>
<reference evidence="2 3" key="1">
    <citation type="submission" date="2020-01" db="EMBL/GenBank/DDBJ databases">
        <authorList>
            <consortium name="DOE Joint Genome Institute"/>
            <person name="Haridas S."/>
            <person name="Albert R."/>
            <person name="Binder M."/>
            <person name="Bloem J."/>
            <person name="Labutti K."/>
            <person name="Salamov A."/>
            <person name="Andreopoulos B."/>
            <person name="Baker S.E."/>
            <person name="Barry K."/>
            <person name="Bills G."/>
            <person name="Bluhm B.H."/>
            <person name="Cannon C."/>
            <person name="Castanera R."/>
            <person name="Culley D.E."/>
            <person name="Daum C."/>
            <person name="Ezra D."/>
            <person name="Gonzalez J.B."/>
            <person name="Henrissat B."/>
            <person name="Kuo A."/>
            <person name="Liang C."/>
            <person name="Lipzen A."/>
            <person name="Lutzoni F."/>
            <person name="Magnuson J."/>
            <person name="Mondo S."/>
            <person name="Nolan M."/>
            <person name="Ohm R."/>
            <person name="Pangilinan J."/>
            <person name="Park H.-J.H."/>
            <person name="Ramirez L."/>
            <person name="Alfaro M."/>
            <person name="Sun H."/>
            <person name="Tritt A."/>
            <person name="Yoshinaga Y."/>
            <person name="Zwiers L.-H.L."/>
            <person name="Turgeon B.G."/>
            <person name="Goodwin S.B."/>
            <person name="Spatafora J.W."/>
            <person name="Crous P.W."/>
            <person name="Grigoriev I.V."/>
        </authorList>
    </citation>
    <scope>NUCLEOTIDE SEQUENCE [LARGE SCALE GENOMIC DNA]</scope>
    <source>
        <strain evidence="2 3">CBS 611.86</strain>
    </source>
</reference>
<evidence type="ECO:0000313" key="3">
    <source>
        <dbReference type="Proteomes" id="UP000481861"/>
    </source>
</evidence>
<proteinExistence type="predicted"/>
<feature type="compositionally biased region" description="Basic and acidic residues" evidence="1">
    <location>
        <begin position="14"/>
        <end position="25"/>
    </location>
</feature>
<gene>
    <name evidence="2" type="ORF">BDV95DRAFT_630205</name>
</gene>
<dbReference type="AlphaFoldDB" id="A0A7C8I2C9"/>
<accession>A0A7C8I2C9</accession>